<dbReference type="InterPro" id="IPR024432">
    <property type="entry name" value="Put_RecE_PDDEXK-like_dom"/>
</dbReference>
<evidence type="ECO:0000313" key="5">
    <source>
        <dbReference type="EMBL" id="CAB5230498.1"/>
    </source>
</evidence>
<proteinExistence type="predicted"/>
<dbReference type="InterPro" id="IPR011604">
    <property type="entry name" value="PDDEXK-like_dom_sf"/>
</dbReference>
<gene>
    <name evidence="4" type="ORF">UFOVP1232_42</name>
    <name evidence="5" type="ORF">UFOVP1572_19</name>
    <name evidence="2" type="ORF">UFOVP644_28</name>
    <name evidence="3" type="ORF">UFOVP958_2</name>
</gene>
<evidence type="ECO:0000313" key="4">
    <source>
        <dbReference type="EMBL" id="CAB4192590.1"/>
    </source>
</evidence>
<accession>A0A6J7XJS3</accession>
<dbReference type="EMBL" id="LR796621">
    <property type="protein sequence ID" value="CAB4154727.1"/>
    <property type="molecule type" value="Genomic_DNA"/>
</dbReference>
<reference evidence="5" key="1">
    <citation type="submission" date="2020-05" db="EMBL/GenBank/DDBJ databases">
        <authorList>
            <person name="Chiriac C."/>
            <person name="Salcher M."/>
            <person name="Ghai R."/>
            <person name="Kavagutti S V."/>
        </authorList>
    </citation>
    <scope>NUCLEOTIDE SEQUENCE</scope>
</reference>
<dbReference type="EMBL" id="LR798421">
    <property type="protein sequence ID" value="CAB5230498.1"/>
    <property type="molecule type" value="Genomic_DNA"/>
</dbReference>
<name>A0A6J7XJS3_9CAUD</name>
<evidence type="ECO:0000313" key="3">
    <source>
        <dbReference type="EMBL" id="CAB4173620.1"/>
    </source>
</evidence>
<dbReference type="EMBL" id="LR797189">
    <property type="protein sequence ID" value="CAB4192590.1"/>
    <property type="molecule type" value="Genomic_DNA"/>
</dbReference>
<dbReference type="Pfam" id="PF12684">
    <property type="entry name" value="DUF3799"/>
    <property type="match status" value="1"/>
</dbReference>
<evidence type="ECO:0000259" key="1">
    <source>
        <dbReference type="Pfam" id="PF12684"/>
    </source>
</evidence>
<organism evidence="5">
    <name type="scientific">uncultured Caudovirales phage</name>
    <dbReference type="NCBI Taxonomy" id="2100421"/>
    <lineage>
        <taxon>Viruses</taxon>
        <taxon>Duplodnaviria</taxon>
        <taxon>Heunggongvirae</taxon>
        <taxon>Uroviricota</taxon>
        <taxon>Caudoviricetes</taxon>
        <taxon>Peduoviridae</taxon>
        <taxon>Maltschvirus</taxon>
        <taxon>Maltschvirus maltsch</taxon>
    </lineage>
</organism>
<protein>
    <submittedName>
        <fullName evidence="5">Exodeoxyribonuclease 8, PDDEXK-like domain containing protein</fullName>
    </submittedName>
</protein>
<dbReference type="EMBL" id="LR796908">
    <property type="protein sequence ID" value="CAB4173620.1"/>
    <property type="molecule type" value="Genomic_DNA"/>
</dbReference>
<dbReference type="Gene3D" id="3.90.320.10">
    <property type="match status" value="1"/>
</dbReference>
<feature type="domain" description="Putative exodeoxyribonuclease 8 PDDEXK-like" evidence="1">
    <location>
        <begin position="35"/>
        <end position="260"/>
    </location>
</feature>
<evidence type="ECO:0000313" key="2">
    <source>
        <dbReference type="EMBL" id="CAB4154727.1"/>
    </source>
</evidence>
<sequence>MTYKPPSVEAIAANAFTVTRIGYDTLTGYLNQTMAKVLLRSPAKYKHRLANPQKPTAALREGILTHACVLQPDLFAKYKPEPDVKKNTKEGKAAYEYWKTTLSADDIPCDCDEYDNALHYADGLRAVMASHAIRVHAAEIALSATYMGTPLKGSLDFIGEDGFIYDLKTTREEATQYGFGREIQRNPDFRLQAAWYMHLWKLNFGESPRGFRIIAVEKEAPFEGAVFELDQELIADGGMKMLEAITTFQKCTEFDTWPTYPAEVIKVEPWKKPGEAIPLSFS</sequence>